<organism evidence="6 7">
    <name type="scientific">Protaetiibacter intestinalis</name>
    <dbReference type="NCBI Taxonomy" id="2419774"/>
    <lineage>
        <taxon>Bacteria</taxon>
        <taxon>Bacillati</taxon>
        <taxon>Actinomycetota</taxon>
        <taxon>Actinomycetes</taxon>
        <taxon>Micrococcales</taxon>
        <taxon>Microbacteriaceae</taxon>
        <taxon>Protaetiibacter</taxon>
    </lineage>
</organism>
<evidence type="ECO:0000313" key="6">
    <source>
        <dbReference type="EMBL" id="AYF97315.1"/>
    </source>
</evidence>
<dbReference type="RefSeq" id="WP_120761666.1">
    <property type="nucleotide sequence ID" value="NZ_CP032630.1"/>
</dbReference>
<dbReference type="PANTHER" id="PTHR35005:SF1">
    <property type="entry name" value="2-AMINO-5-FORMYLAMINO-6-RIBOSYLAMINOPYRIMIDIN-4(3H)-ONE 5'-MONOPHOSPHATE DEFORMYLASE"/>
    <property type="match status" value="1"/>
</dbReference>
<dbReference type="Proteomes" id="UP000278886">
    <property type="component" value="Chromosome"/>
</dbReference>
<protein>
    <submittedName>
        <fullName evidence="6">Creatininase family protein</fullName>
    </submittedName>
</protein>
<dbReference type="AlphaFoldDB" id="A0A387B7Z5"/>
<dbReference type="PANTHER" id="PTHR35005">
    <property type="entry name" value="3-DEHYDRO-SCYLLO-INOSOSE HYDROLASE"/>
    <property type="match status" value="1"/>
</dbReference>
<accession>A0A387B7Z5</accession>
<dbReference type="Pfam" id="PF02633">
    <property type="entry name" value="Creatininase"/>
    <property type="match status" value="1"/>
</dbReference>
<dbReference type="EMBL" id="CP032630">
    <property type="protein sequence ID" value="AYF97315.1"/>
    <property type="molecule type" value="Genomic_DNA"/>
</dbReference>
<dbReference type="KEGG" id="lyd:D7I47_02965"/>
<dbReference type="InterPro" id="IPR003785">
    <property type="entry name" value="Creatininase/forma_Hydrolase"/>
</dbReference>
<evidence type="ECO:0000313" key="7">
    <source>
        <dbReference type="Proteomes" id="UP000278886"/>
    </source>
</evidence>
<dbReference type="GO" id="GO:0046872">
    <property type="term" value="F:metal ion binding"/>
    <property type="evidence" value="ECO:0007669"/>
    <property type="project" value="UniProtKB-KW"/>
</dbReference>
<reference evidence="7" key="1">
    <citation type="submission" date="2018-09" db="EMBL/GenBank/DDBJ databases">
        <title>Genome sequencing of strain 2DFWR-13.</title>
        <authorList>
            <person name="Heo J."/>
            <person name="Kim S.-J."/>
            <person name="Kwon S.-W."/>
        </authorList>
    </citation>
    <scope>NUCLEOTIDE SEQUENCE [LARGE SCALE GENOMIC DNA]</scope>
    <source>
        <strain evidence="7">2DFWR-13</strain>
    </source>
</reference>
<dbReference type="Gene3D" id="3.40.50.10310">
    <property type="entry name" value="Creatininase"/>
    <property type="match status" value="1"/>
</dbReference>
<comment type="cofactor">
    <cofactor evidence="1">
        <name>Zn(2+)</name>
        <dbReference type="ChEBI" id="CHEBI:29105"/>
    </cofactor>
</comment>
<dbReference type="GO" id="GO:0009231">
    <property type="term" value="P:riboflavin biosynthetic process"/>
    <property type="evidence" value="ECO:0007669"/>
    <property type="project" value="TreeGrafter"/>
</dbReference>
<evidence type="ECO:0000256" key="4">
    <source>
        <dbReference type="ARBA" id="ARBA00022833"/>
    </source>
</evidence>
<keyword evidence="2" id="KW-0479">Metal-binding</keyword>
<proteinExistence type="inferred from homology"/>
<comment type="similarity">
    <text evidence="5">Belongs to the creatininase superfamily.</text>
</comment>
<keyword evidence="3" id="KW-0378">Hydrolase</keyword>
<evidence type="ECO:0000256" key="3">
    <source>
        <dbReference type="ARBA" id="ARBA00022801"/>
    </source>
</evidence>
<name>A0A387B7Z5_9MICO</name>
<dbReference type="OrthoDB" id="9801445at2"/>
<evidence type="ECO:0000256" key="5">
    <source>
        <dbReference type="ARBA" id="ARBA00024029"/>
    </source>
</evidence>
<sequence length="311" mass="35462">MPLVRSESSGYEREVAHLTEGDEDFRAKFVSWNLAYLSYVDINEYLAVKDTVLVPMASTEQHGPHLPLYTDTITAVEISERISEAIGVLHTPPIWTGYSPQHMYGVGQGRGTITVRASTLLDLMYDVARSLIHHGFNRVIFINGHGSNTKVVDPVLRRLRYETGALISFVKPFMERYVGVLDGLMENPPEETPGWHSSELETSQDMAWRPELVRMERAVDTRAHTPAFLPDAFQKNDGMPDTEFEGYQYFTFPMDHHEFVENGIIGNPMRATPEKGFEAFRRYSEHTARGILELMKAPVEVHDREFVNRVM</sequence>
<evidence type="ECO:0000256" key="1">
    <source>
        <dbReference type="ARBA" id="ARBA00001947"/>
    </source>
</evidence>
<keyword evidence="7" id="KW-1185">Reference proteome</keyword>
<gene>
    <name evidence="6" type="ORF">D7I47_02965</name>
</gene>
<dbReference type="InterPro" id="IPR024087">
    <property type="entry name" value="Creatininase-like_sf"/>
</dbReference>
<evidence type="ECO:0000256" key="2">
    <source>
        <dbReference type="ARBA" id="ARBA00022723"/>
    </source>
</evidence>
<dbReference type="SUPFAM" id="SSF102215">
    <property type="entry name" value="Creatininase"/>
    <property type="match status" value="1"/>
</dbReference>
<dbReference type="GO" id="GO:0016811">
    <property type="term" value="F:hydrolase activity, acting on carbon-nitrogen (but not peptide) bonds, in linear amides"/>
    <property type="evidence" value="ECO:0007669"/>
    <property type="project" value="TreeGrafter"/>
</dbReference>
<keyword evidence="4" id="KW-0862">Zinc</keyword>